<evidence type="ECO:0000313" key="3">
    <source>
        <dbReference type="Proteomes" id="UP001224775"/>
    </source>
</evidence>
<dbReference type="AlphaFoldDB" id="A0AAD8Y7K8"/>
<accession>A0AAD8Y7K8</accession>
<protein>
    <submittedName>
        <fullName evidence="2">Uncharacterized protein</fullName>
    </submittedName>
</protein>
<organism evidence="2 3">
    <name type="scientific">Skeletonema marinoi</name>
    <dbReference type="NCBI Taxonomy" id="267567"/>
    <lineage>
        <taxon>Eukaryota</taxon>
        <taxon>Sar</taxon>
        <taxon>Stramenopiles</taxon>
        <taxon>Ochrophyta</taxon>
        <taxon>Bacillariophyta</taxon>
        <taxon>Coscinodiscophyceae</taxon>
        <taxon>Thalassiosirophycidae</taxon>
        <taxon>Thalassiosirales</taxon>
        <taxon>Skeletonemataceae</taxon>
        <taxon>Skeletonema</taxon>
        <taxon>Skeletonema marinoi-dohrnii complex</taxon>
    </lineage>
</organism>
<comment type="caution">
    <text evidence="2">The sequence shown here is derived from an EMBL/GenBank/DDBJ whole genome shotgun (WGS) entry which is preliminary data.</text>
</comment>
<feature type="transmembrane region" description="Helical" evidence="1">
    <location>
        <begin position="27"/>
        <end position="48"/>
    </location>
</feature>
<reference evidence="2" key="1">
    <citation type="submission" date="2023-06" db="EMBL/GenBank/DDBJ databases">
        <title>Survivors Of The Sea: Transcriptome response of Skeletonema marinoi to long-term dormancy.</title>
        <authorList>
            <person name="Pinder M.I.M."/>
            <person name="Kourtchenko O."/>
            <person name="Robertson E.K."/>
            <person name="Larsson T."/>
            <person name="Maumus F."/>
            <person name="Osuna-Cruz C.M."/>
            <person name="Vancaester E."/>
            <person name="Stenow R."/>
            <person name="Vandepoele K."/>
            <person name="Ploug H."/>
            <person name="Bruchert V."/>
            <person name="Godhe A."/>
            <person name="Topel M."/>
        </authorList>
    </citation>
    <scope>NUCLEOTIDE SEQUENCE</scope>
    <source>
        <strain evidence="2">R05AC</strain>
    </source>
</reference>
<dbReference type="EMBL" id="JATAAI010000013">
    <property type="protein sequence ID" value="KAK1741261.1"/>
    <property type="molecule type" value="Genomic_DNA"/>
</dbReference>
<evidence type="ECO:0000313" key="2">
    <source>
        <dbReference type="EMBL" id="KAK1741261.1"/>
    </source>
</evidence>
<keyword evidence="1" id="KW-1133">Transmembrane helix</keyword>
<name>A0AAD8Y7K8_9STRA</name>
<keyword evidence="3" id="KW-1185">Reference proteome</keyword>
<evidence type="ECO:0000256" key="1">
    <source>
        <dbReference type="SAM" id="Phobius"/>
    </source>
</evidence>
<proteinExistence type="predicted"/>
<keyword evidence="1" id="KW-0472">Membrane</keyword>
<gene>
    <name evidence="2" type="ORF">QTG54_007739</name>
</gene>
<dbReference type="Proteomes" id="UP001224775">
    <property type="component" value="Unassembled WGS sequence"/>
</dbReference>
<keyword evidence="1" id="KW-0812">Transmembrane</keyword>
<sequence>MVIKVRKAVGRPNTNAIKPTAKPSTQWYHAILPFIAGLLHLQVFYYAIHCIIPRFLPNFMFFDDNNNDTTTTVMSSQTFMNECYRLDRAIFIAYLFDLVCCYLKVIPFSRSNSSRDIIGHHVPTLILALPLAIPLWANLRNVDPIVSTVLNGDHSEIRNRFIDAYILASGFAYISSLNEVIMCFQRVEMTLAGITKFRDIQMMKRHLFTSRGVVGFELCYKMCFFWGMSILACKACCEFDKSIYDAITAPVDYDKPIWKTVVTLYSSPAVLRGALFRAFSVVMYPSMGARCFKKIKQFLKEGEVL</sequence>